<dbReference type="AlphaFoldDB" id="E5AVW7"/>
<accession>E5AVW7</accession>
<proteinExistence type="predicted"/>
<reference key="1">
    <citation type="submission" date="2010-09" db="EMBL/GenBank/DDBJ databases">
        <title>Complete genome sequence of Burkholderia rhizoxinica, the endosymbiont of the phytopathogenic fungus Rhizopus microsporus.</title>
        <authorList>
            <person name="Lackner G."/>
            <person name="Moebius N."/>
            <person name="Partida-Martinez L.P."/>
            <person name="Hertweck C."/>
        </authorList>
    </citation>
    <scope>NUCLEOTIDE SEQUENCE</scope>
    <source>
        <strain>HKI 454</strain>
    </source>
</reference>
<protein>
    <submittedName>
        <fullName evidence="1">Uncharacterized protein</fullName>
    </submittedName>
</protein>
<reference evidence="1 2" key="2">
    <citation type="journal article" date="2011" name="J. Bacteriol.">
        <title>Complete genome sequence of Burkholderia rhizoxinica, an endosymbiont of Rhizopus microsporus.</title>
        <authorList>
            <person name="Lackner G."/>
            <person name="Moebius N."/>
            <person name="Partida-Martinez L."/>
            <person name="Hertweck C."/>
        </authorList>
    </citation>
    <scope>NUCLEOTIDE SEQUENCE [LARGE SCALE GENOMIC DNA]</scope>
    <source>
        <strain evidence="2">DSM 19002 / CIP 109453 / HKI 454</strain>
        <plasmid evidence="1 2">pBRH02</plasmid>
    </source>
</reference>
<organism evidence="1 2">
    <name type="scientific">Mycetohabitans rhizoxinica (strain DSM 19002 / CIP 109453 / HKI 454)</name>
    <name type="common">Paraburkholderia rhizoxinica</name>
    <dbReference type="NCBI Taxonomy" id="882378"/>
    <lineage>
        <taxon>Bacteria</taxon>
        <taxon>Pseudomonadati</taxon>
        <taxon>Pseudomonadota</taxon>
        <taxon>Betaproteobacteria</taxon>
        <taxon>Burkholderiales</taxon>
        <taxon>Burkholderiaceae</taxon>
        <taxon>Mycetohabitans</taxon>
    </lineage>
</organism>
<evidence type="ECO:0000313" key="2">
    <source>
        <dbReference type="Proteomes" id="UP000007437"/>
    </source>
</evidence>
<keyword evidence="1" id="KW-0614">Plasmid</keyword>
<dbReference type="KEGG" id="brh:RBRH_00689"/>
<dbReference type="HOGENOM" id="CLU_105756_0_0_4"/>
<dbReference type="EMBL" id="FR687361">
    <property type="protein sequence ID" value="CBW77269.1"/>
    <property type="molecule type" value="Genomic_DNA"/>
</dbReference>
<name>E5AVW7_MYCRK</name>
<gene>
    <name evidence="1" type="ordered locus">RBRH_00689</name>
</gene>
<sequence length="214" mass="23341">MAGRDFYAISVDQAHARFVVPPAFLSVCKSMGVWRPAAAGTTVTAFLMRFDLGIAALLCEVLITGCLLRWLEPALSESRFSISAAGIVWYGLESEPTHIAMHRIGRVCLVSPAGRCVVLLSQRAVSSAPQASPWRLADRRHLVKWRIVVGTDGRYCAIAQGLSRHTAICLARVVRRTLRGMEFDTRCAASCLQAGEGKRGGWGGSMPPTDFPRR</sequence>
<evidence type="ECO:0000313" key="1">
    <source>
        <dbReference type="EMBL" id="CBW77269.1"/>
    </source>
</evidence>
<dbReference type="Proteomes" id="UP000007437">
    <property type="component" value="Plasmid pBRH02"/>
</dbReference>
<geneLocation type="plasmid" evidence="1 2">
    <name>pBRH02</name>
</geneLocation>